<evidence type="ECO:0000256" key="1">
    <source>
        <dbReference type="ARBA" id="ARBA00001311"/>
    </source>
</evidence>
<keyword evidence="5 9" id="KW-0378">Hydrolase</keyword>
<evidence type="ECO:0000256" key="10">
    <source>
        <dbReference type="PROSITE-ProRule" id="PRU10072"/>
    </source>
</evidence>
<feature type="region of interest" description="Disordered" evidence="11">
    <location>
        <begin position="409"/>
        <end position="432"/>
    </location>
</feature>
<dbReference type="PROSITE" id="PS00571">
    <property type="entry name" value="AMIDASES"/>
    <property type="match status" value="1"/>
</dbReference>
<feature type="domain" description="Uracil-DNA glycosylase-like" evidence="12">
    <location>
        <begin position="706"/>
        <end position="870"/>
    </location>
</feature>
<feature type="compositionally biased region" description="Basic and acidic residues" evidence="11">
    <location>
        <begin position="938"/>
        <end position="950"/>
    </location>
</feature>
<evidence type="ECO:0000256" key="5">
    <source>
        <dbReference type="ARBA" id="ARBA00022801"/>
    </source>
</evidence>
<dbReference type="FunFam" id="3.40.470.10:FF:000007">
    <property type="entry name" value="Uracil-DNA glycosylase"/>
    <property type="match status" value="1"/>
</dbReference>
<evidence type="ECO:0000313" key="13">
    <source>
        <dbReference type="EMBL" id="OAA81680.1"/>
    </source>
</evidence>
<dbReference type="NCBIfam" id="NF003592">
    <property type="entry name" value="PRK05254.1-5"/>
    <property type="match status" value="1"/>
</dbReference>
<feature type="region of interest" description="Disordered" evidence="11">
    <location>
        <begin position="894"/>
        <end position="950"/>
    </location>
</feature>
<evidence type="ECO:0000259" key="12">
    <source>
        <dbReference type="SMART" id="SM00986"/>
    </source>
</evidence>
<keyword evidence="14" id="KW-1185">Reference proteome</keyword>
<gene>
    <name evidence="9" type="primary">UNG1</name>
    <name evidence="13" type="ORF">LEL_01225</name>
</gene>
<evidence type="ECO:0000313" key="14">
    <source>
        <dbReference type="Proteomes" id="UP000076881"/>
    </source>
</evidence>
<evidence type="ECO:0000256" key="2">
    <source>
        <dbReference type="ARBA" id="ARBA00008184"/>
    </source>
</evidence>
<feature type="compositionally biased region" description="Basic and acidic residues" evidence="11">
    <location>
        <begin position="896"/>
        <end position="922"/>
    </location>
</feature>
<dbReference type="EC" id="3.2.2.27" evidence="9"/>
<dbReference type="HAMAP" id="MF_00148">
    <property type="entry name" value="UDG"/>
    <property type="match status" value="1"/>
</dbReference>
<proteinExistence type="inferred from homology"/>
<dbReference type="Pfam" id="PF03167">
    <property type="entry name" value="UDG"/>
    <property type="match status" value="1"/>
</dbReference>
<dbReference type="GO" id="GO:0005634">
    <property type="term" value="C:nucleus"/>
    <property type="evidence" value="ECO:0007669"/>
    <property type="project" value="UniProtKB-SubCell"/>
</dbReference>
<dbReference type="InterPro" id="IPR018085">
    <property type="entry name" value="Ura-DNA_Glyclase_AS"/>
</dbReference>
<keyword evidence="6 9" id="KW-0496">Mitochondrion</keyword>
<comment type="catalytic activity">
    <reaction evidence="1">
        <text>a monocarboxylic acid amide + H2O = a monocarboxylate + NH4(+)</text>
        <dbReference type="Rhea" id="RHEA:12020"/>
        <dbReference type="ChEBI" id="CHEBI:15377"/>
        <dbReference type="ChEBI" id="CHEBI:28938"/>
        <dbReference type="ChEBI" id="CHEBI:35757"/>
        <dbReference type="ChEBI" id="CHEBI:83628"/>
        <dbReference type="EC" id="3.5.1.4"/>
    </reaction>
</comment>
<dbReference type="GO" id="GO:0006284">
    <property type="term" value="P:base-excision repair"/>
    <property type="evidence" value="ECO:0007669"/>
    <property type="project" value="UniProtKB-UniRule"/>
</dbReference>
<dbReference type="InterPro" id="IPR023631">
    <property type="entry name" value="Amidase_dom"/>
</dbReference>
<dbReference type="SMART" id="SM00986">
    <property type="entry name" value="UDG"/>
    <property type="match status" value="1"/>
</dbReference>
<dbReference type="InterPro" id="IPR002043">
    <property type="entry name" value="UDG_fam1"/>
</dbReference>
<evidence type="ECO:0000256" key="4">
    <source>
        <dbReference type="ARBA" id="ARBA00022763"/>
    </source>
</evidence>
<comment type="function">
    <text evidence="9">Excises uracil residues from the DNA which can arise as a result of misincorporation of dUMP residues by DNA polymerase or due to deamination of cytosine.</text>
</comment>
<dbReference type="GO" id="GO:0004040">
    <property type="term" value="F:amidase activity"/>
    <property type="evidence" value="ECO:0007669"/>
    <property type="project" value="UniProtKB-EC"/>
</dbReference>
<evidence type="ECO:0000256" key="3">
    <source>
        <dbReference type="ARBA" id="ARBA00009199"/>
    </source>
</evidence>
<dbReference type="NCBIfam" id="NF003589">
    <property type="entry name" value="PRK05254.1-2"/>
    <property type="match status" value="1"/>
</dbReference>
<comment type="subcellular location">
    <subcellularLocation>
        <location evidence="9">Mitochondrion</location>
    </subcellularLocation>
    <subcellularLocation>
        <location evidence="9">Nucleus</location>
    </subcellularLocation>
</comment>
<dbReference type="OrthoDB" id="10031947at2759"/>
<comment type="catalytic activity">
    <reaction evidence="9">
        <text>Hydrolyzes single-stranded DNA or mismatched double-stranded DNA and polynucleotides, releasing free uracil.</text>
        <dbReference type="EC" id="3.2.2.27"/>
    </reaction>
</comment>
<dbReference type="Gene3D" id="3.90.1300.10">
    <property type="entry name" value="Amidase signature (AS) domain"/>
    <property type="match status" value="1"/>
</dbReference>
<dbReference type="STRING" id="1081108.A0A168KH21"/>
<evidence type="ECO:0000256" key="7">
    <source>
        <dbReference type="ARBA" id="ARBA00023204"/>
    </source>
</evidence>
<protein>
    <recommendedName>
        <fullName evidence="9">Uracil-DNA glycosylase</fullName>
        <shortName evidence="9">UDG</shortName>
        <ecNumber evidence="9">3.2.2.27</ecNumber>
    </recommendedName>
</protein>
<dbReference type="EMBL" id="AZHF01000001">
    <property type="protein sequence ID" value="OAA81680.1"/>
    <property type="molecule type" value="Genomic_DNA"/>
</dbReference>
<keyword evidence="8 9" id="KW-0539">Nucleus</keyword>
<feature type="active site" description="Proton acceptor" evidence="9 10">
    <location>
        <position position="721"/>
    </location>
</feature>
<evidence type="ECO:0000256" key="11">
    <source>
        <dbReference type="SAM" id="MobiDB-lite"/>
    </source>
</evidence>
<sequence length="950" mass="104129">MDSRDCRDTPRPAWEAIALDKRSQRDAAIPAEWRLQAGSVPESRLNVTGVPVESGILVSREIDITETDAPLLVQKLAAREYSSYEVTLAFCKRAAISQQLVNCLSEIFFDIALETARQLDAEYEASGVLRGPLHGLPVSLKDCFKVAGTDASIGCTAFASQPTSEAAESEVTKIMRQSGAILFCKTNVPMALMSGETFNAMYGYTSNPYNRDLSSGGSSGGESALLALRGSPLGVGTDVGGSIRIPAAFCGLYSLKPSFGRFPTYGLRDALEGQEAVRNVVGPMSTSVTGLELWSKAVMQSKPWVGVDPDCLNMPWRNVQMPEKLCFGLLLDDGIVKPLPPVSRALLVTKAALEKAGHTVIEFRIDDPLYTDRLKFALYRSATADALNKILDQTQEPWPRGYEVLAEMANKSSQPQNGDRERSPQSADGRATVSQLWEAQAKRTAFSKRMLTAWADTKLKTDTAREMDALLMPTTPWPASRKQVNPCSNSRTQRADNTDRYEFSYDNYTSLWNVVDYCATTIPVTQVLPTEDTKPEYKARAELEAKIWQDSTALARLPLCRPSTLQARRLLVLASAYAMSSSLKRKASGSGASSPEVKKPKANGNIASFFGAAPKPGQTAAGTSSPSAATTTTTKFDKDKWVASLTPEQRSLLKLEIDTMHESWLGLLKDDITTKEFLDLKKFLDRETAAGKKWFPPKEDVYSWSRHTPFNNVKVVIVGQDPYHNVNQAHGMAFSVRPPTPAPPSLRNMYIALAKDYPSFEKPAKSAGLLTPWADRGVLMLNTCLTVRAHEANSHSNRGWERLTQRVIDLVAQKRARGVVFMAWGTPAGKRVMKVDKQKHLVLQSVHPSPLSASRGFFDCGHFRKANDWLTARYGAAEGEIDWALVPGNSTLSAPKAEEAKAEAKTETSKPEKKAATGKENVEVDEEIGSDDEAALEEAIRAAEEETTKP</sequence>
<name>A0A168KH21_CORDF</name>
<dbReference type="PANTHER" id="PTHR46072">
    <property type="entry name" value="AMIDASE-RELATED-RELATED"/>
    <property type="match status" value="1"/>
</dbReference>
<dbReference type="PROSITE" id="PS00130">
    <property type="entry name" value="U_DNA_GLYCOSYLASE"/>
    <property type="match status" value="1"/>
</dbReference>
<reference evidence="13 14" key="1">
    <citation type="journal article" date="2016" name="Genome Biol. Evol.">
        <title>Divergent and convergent evolution of fungal pathogenicity.</title>
        <authorList>
            <person name="Shang Y."/>
            <person name="Xiao G."/>
            <person name="Zheng P."/>
            <person name="Cen K."/>
            <person name="Zhan S."/>
            <person name="Wang C."/>
        </authorList>
    </citation>
    <scope>NUCLEOTIDE SEQUENCE [LARGE SCALE GENOMIC DNA]</scope>
    <source>
        <strain evidence="13 14">RCEF 1005</strain>
    </source>
</reference>
<dbReference type="InterPro" id="IPR036928">
    <property type="entry name" value="AS_sf"/>
</dbReference>
<dbReference type="NCBIfam" id="NF003588">
    <property type="entry name" value="PRK05254.1-1"/>
    <property type="match status" value="1"/>
</dbReference>
<accession>A0A168KH21</accession>
<dbReference type="PANTHER" id="PTHR46072:SF11">
    <property type="entry name" value="AMIDASE-RELATED"/>
    <property type="match status" value="1"/>
</dbReference>
<dbReference type="GO" id="GO:0004844">
    <property type="term" value="F:uracil DNA N-glycosylase activity"/>
    <property type="evidence" value="ECO:0007669"/>
    <property type="project" value="UniProtKB-UniRule"/>
</dbReference>
<comment type="caution">
    <text evidence="13">The sequence shown here is derived from an EMBL/GenBank/DDBJ whole genome shotgun (WGS) entry which is preliminary data.</text>
</comment>
<dbReference type="AlphaFoldDB" id="A0A168KH21"/>
<dbReference type="Pfam" id="PF01425">
    <property type="entry name" value="Amidase"/>
    <property type="match status" value="1"/>
</dbReference>
<dbReference type="SUPFAM" id="SSF75304">
    <property type="entry name" value="Amidase signature (AS) enzymes"/>
    <property type="match status" value="1"/>
</dbReference>
<dbReference type="Gene3D" id="3.40.470.10">
    <property type="entry name" value="Uracil-DNA glycosylase-like domain"/>
    <property type="match status" value="1"/>
</dbReference>
<dbReference type="CDD" id="cd10027">
    <property type="entry name" value="UDG-F1-like"/>
    <property type="match status" value="1"/>
</dbReference>
<dbReference type="NCBIfam" id="TIGR00628">
    <property type="entry name" value="ung"/>
    <property type="match status" value="1"/>
</dbReference>
<evidence type="ECO:0000256" key="9">
    <source>
        <dbReference type="HAMAP-Rule" id="MF_03166"/>
    </source>
</evidence>
<feature type="compositionally biased region" description="Acidic residues" evidence="11">
    <location>
        <begin position="923"/>
        <end position="936"/>
    </location>
</feature>
<dbReference type="InterPro" id="IPR020556">
    <property type="entry name" value="Amidase_CS"/>
</dbReference>
<dbReference type="Proteomes" id="UP000076881">
    <property type="component" value="Unassembled WGS sequence"/>
</dbReference>
<dbReference type="InterPro" id="IPR036895">
    <property type="entry name" value="Uracil-DNA_glycosylase-like_sf"/>
</dbReference>
<evidence type="ECO:0000256" key="8">
    <source>
        <dbReference type="ARBA" id="ARBA00023242"/>
    </source>
</evidence>
<dbReference type="SUPFAM" id="SSF52141">
    <property type="entry name" value="Uracil-DNA glycosylase-like"/>
    <property type="match status" value="1"/>
</dbReference>
<evidence type="ECO:0000256" key="6">
    <source>
        <dbReference type="ARBA" id="ARBA00023128"/>
    </source>
</evidence>
<comment type="similarity">
    <text evidence="2 9">Belongs to the uracil-DNA glycosylase (UDG) superfamily. UNG family.</text>
</comment>
<dbReference type="SMART" id="SM00987">
    <property type="entry name" value="UreE_C"/>
    <property type="match status" value="1"/>
</dbReference>
<dbReference type="InterPro" id="IPR005122">
    <property type="entry name" value="Uracil-DNA_glycosylase-like"/>
</dbReference>
<organism evidence="13 14">
    <name type="scientific">Akanthomyces lecanii RCEF 1005</name>
    <dbReference type="NCBI Taxonomy" id="1081108"/>
    <lineage>
        <taxon>Eukaryota</taxon>
        <taxon>Fungi</taxon>
        <taxon>Dikarya</taxon>
        <taxon>Ascomycota</taxon>
        <taxon>Pezizomycotina</taxon>
        <taxon>Sordariomycetes</taxon>
        <taxon>Hypocreomycetidae</taxon>
        <taxon>Hypocreales</taxon>
        <taxon>Cordycipitaceae</taxon>
        <taxon>Akanthomyces</taxon>
        <taxon>Cordyceps confragosa</taxon>
    </lineage>
</organism>
<dbReference type="GO" id="GO:0005739">
    <property type="term" value="C:mitochondrion"/>
    <property type="evidence" value="ECO:0007669"/>
    <property type="project" value="UniProtKB-SubCell"/>
</dbReference>
<keyword evidence="4 9" id="KW-0227">DNA damage</keyword>
<keyword evidence="7 9" id="KW-0234">DNA repair</keyword>
<comment type="similarity">
    <text evidence="3">Belongs to the amidase family.</text>
</comment>